<organism evidence="2 3">
    <name type="scientific">Lacticaseibacillus yichunensis</name>
    <dbReference type="NCBI Taxonomy" id="2486015"/>
    <lineage>
        <taxon>Bacteria</taxon>
        <taxon>Bacillati</taxon>
        <taxon>Bacillota</taxon>
        <taxon>Bacilli</taxon>
        <taxon>Lactobacillales</taxon>
        <taxon>Lactobacillaceae</taxon>
        <taxon>Lacticaseibacillus</taxon>
    </lineage>
</organism>
<proteinExistence type="predicted"/>
<dbReference type="PANTHER" id="PTHR36110">
    <property type="entry name" value="RING-CLEAVING DIOXYGENASE MHQE-RELATED"/>
    <property type="match status" value="1"/>
</dbReference>
<dbReference type="Proteomes" id="UP001597192">
    <property type="component" value="Unassembled WGS sequence"/>
</dbReference>
<dbReference type="InterPro" id="IPR052537">
    <property type="entry name" value="Extradiol_RC_dioxygenase"/>
</dbReference>
<dbReference type="EMBL" id="JBHTOG010000020">
    <property type="protein sequence ID" value="MFD1431979.1"/>
    <property type="molecule type" value="Genomic_DNA"/>
</dbReference>
<evidence type="ECO:0000313" key="2">
    <source>
        <dbReference type="EMBL" id="MFD1431979.1"/>
    </source>
</evidence>
<dbReference type="RefSeq" id="WP_125696032.1">
    <property type="nucleotide sequence ID" value="NZ_JBHTOG010000020.1"/>
</dbReference>
<keyword evidence="3" id="KW-1185">Reference proteome</keyword>
<name>A0ABW4CPD0_9LACO</name>
<dbReference type="Gene3D" id="3.10.180.10">
    <property type="entry name" value="2,3-Dihydroxybiphenyl 1,2-Dioxygenase, domain 1"/>
    <property type="match status" value="2"/>
</dbReference>
<dbReference type="InterPro" id="IPR037523">
    <property type="entry name" value="VOC_core"/>
</dbReference>
<protein>
    <submittedName>
        <fullName evidence="2">VOC family protein</fullName>
    </submittedName>
</protein>
<dbReference type="InterPro" id="IPR029068">
    <property type="entry name" value="Glyas_Bleomycin-R_OHBP_Dase"/>
</dbReference>
<dbReference type="InterPro" id="IPR004360">
    <property type="entry name" value="Glyas_Fos-R_dOase_dom"/>
</dbReference>
<reference evidence="3" key="1">
    <citation type="journal article" date="2019" name="Int. J. Syst. Evol. Microbiol.">
        <title>The Global Catalogue of Microorganisms (GCM) 10K type strain sequencing project: providing services to taxonomists for standard genome sequencing and annotation.</title>
        <authorList>
            <consortium name="The Broad Institute Genomics Platform"/>
            <consortium name="The Broad Institute Genome Sequencing Center for Infectious Disease"/>
            <person name="Wu L."/>
            <person name="Ma J."/>
        </authorList>
    </citation>
    <scope>NUCLEOTIDE SEQUENCE [LARGE SCALE GENOMIC DNA]</scope>
    <source>
        <strain evidence="3">CCM 8947</strain>
    </source>
</reference>
<gene>
    <name evidence="2" type="ORF">ACFQ47_04700</name>
</gene>
<evidence type="ECO:0000259" key="1">
    <source>
        <dbReference type="PROSITE" id="PS51819"/>
    </source>
</evidence>
<dbReference type="Pfam" id="PF00903">
    <property type="entry name" value="Glyoxalase"/>
    <property type="match status" value="2"/>
</dbReference>
<evidence type="ECO:0000313" key="3">
    <source>
        <dbReference type="Proteomes" id="UP001597192"/>
    </source>
</evidence>
<sequence length="275" mass="29475">MAMLHHVSLLTGSAAATRDFYEERLGLRLVKNTVNQEDLKMRHLFFGDRFGTLGTVISFFVIDHLGSRYDDGDFLTGVTLGIPDGSAAYWTARLGGLTVTDPNDVAITLVENGPALPAARQVAGSVPGDHQITGLVSTSLETTSTAEAQRFASTMLADDPGLILRPGHAGTHRFGRGSMDHVAFVVPDKGALDDIAARASANQFVIEKFADRGWFTSLYVLTPGGVRIEFATPGPGFTLDEPVETLGQGLGLPPFLEAKRPVITAYFHDKGVDFS</sequence>
<dbReference type="PROSITE" id="PS51819">
    <property type="entry name" value="VOC"/>
    <property type="match status" value="1"/>
</dbReference>
<feature type="domain" description="VOC" evidence="1">
    <location>
        <begin position="3"/>
        <end position="233"/>
    </location>
</feature>
<comment type="caution">
    <text evidence="2">The sequence shown here is derived from an EMBL/GenBank/DDBJ whole genome shotgun (WGS) entry which is preliminary data.</text>
</comment>
<dbReference type="SUPFAM" id="SSF54593">
    <property type="entry name" value="Glyoxalase/Bleomycin resistance protein/Dihydroxybiphenyl dioxygenase"/>
    <property type="match status" value="2"/>
</dbReference>
<accession>A0ABW4CPD0</accession>
<dbReference type="PANTHER" id="PTHR36110:SF4">
    <property type="entry name" value="RING-CLEAVING DIOXYGENASE MHQA-RELATED"/>
    <property type="match status" value="1"/>
</dbReference>